<sequence>MFCKNISTICNLYLILTTVYIKTATINDTTSESCRSYYSRENNPPQQSEAIQLNIPRTNEHVSSRFRDRYNKYGSENFCQYVCSWLEHNVCKKMWFIIGCLSSVVFILSFIGIYLTVTKVRVCGGWYNYIFDLCLLPHLNPTEHAPANN</sequence>
<gene>
    <name evidence="3" type="ORF">NBO_507g0001</name>
</gene>
<evidence type="ECO:0000313" key="4">
    <source>
        <dbReference type="Proteomes" id="UP000016927"/>
    </source>
</evidence>
<dbReference type="Proteomes" id="UP000016927">
    <property type="component" value="Unassembled WGS sequence"/>
</dbReference>
<dbReference type="HOGENOM" id="CLU_1825822_0_0_1"/>
<dbReference type="EMBL" id="KB909415">
    <property type="protein sequence ID" value="EOB12186.1"/>
    <property type="molecule type" value="Genomic_DNA"/>
</dbReference>
<dbReference type="VEuPathDB" id="MicrosporidiaDB:NBO_507g0001"/>
<keyword evidence="1" id="KW-1133">Transmembrane helix</keyword>
<proteinExistence type="predicted"/>
<protein>
    <submittedName>
        <fullName evidence="3">Uncharacterized protein</fullName>
    </submittedName>
</protein>
<accession>R0KND8</accession>
<feature type="signal peptide" evidence="2">
    <location>
        <begin position="1"/>
        <end position="24"/>
    </location>
</feature>
<reference evidence="3 4" key="1">
    <citation type="journal article" date="2013" name="BMC Genomics">
        <title>Comparative genomics of parasitic silkworm microsporidia reveal an association between genome expansion and host adaptation.</title>
        <authorList>
            <person name="Pan G."/>
            <person name="Xu J."/>
            <person name="Li T."/>
            <person name="Xia Q."/>
            <person name="Liu S.L."/>
            <person name="Zhang G."/>
            <person name="Li S."/>
            <person name="Li C."/>
            <person name="Liu H."/>
            <person name="Yang L."/>
            <person name="Liu T."/>
            <person name="Zhang X."/>
            <person name="Wu Z."/>
            <person name="Fan W."/>
            <person name="Dang X."/>
            <person name="Xiang H."/>
            <person name="Tao M."/>
            <person name="Li Y."/>
            <person name="Hu J."/>
            <person name="Li Z."/>
            <person name="Lin L."/>
            <person name="Luo J."/>
            <person name="Geng L."/>
            <person name="Wang L."/>
            <person name="Long M."/>
            <person name="Wan Y."/>
            <person name="He N."/>
            <person name="Zhang Z."/>
            <person name="Lu C."/>
            <person name="Keeling P.J."/>
            <person name="Wang J."/>
            <person name="Xiang Z."/>
            <person name="Zhou Z."/>
        </authorList>
    </citation>
    <scope>NUCLEOTIDE SEQUENCE [LARGE SCALE GENOMIC DNA]</scope>
    <source>
        <strain evidence="4">CQ1 / CVCC 102059</strain>
    </source>
</reference>
<organism evidence="3 4">
    <name type="scientific">Nosema bombycis (strain CQ1 / CVCC 102059)</name>
    <name type="common">Microsporidian parasite</name>
    <name type="synonym">Pebrine of silkworm</name>
    <dbReference type="NCBI Taxonomy" id="578461"/>
    <lineage>
        <taxon>Eukaryota</taxon>
        <taxon>Fungi</taxon>
        <taxon>Fungi incertae sedis</taxon>
        <taxon>Microsporidia</taxon>
        <taxon>Nosematidae</taxon>
        <taxon>Nosema</taxon>
    </lineage>
</organism>
<dbReference type="AlphaFoldDB" id="R0KND8"/>
<feature type="chain" id="PRO_5004344070" evidence="2">
    <location>
        <begin position="25"/>
        <end position="149"/>
    </location>
</feature>
<evidence type="ECO:0000256" key="1">
    <source>
        <dbReference type="SAM" id="Phobius"/>
    </source>
</evidence>
<keyword evidence="2" id="KW-0732">Signal</keyword>
<evidence type="ECO:0000256" key="2">
    <source>
        <dbReference type="SAM" id="SignalP"/>
    </source>
</evidence>
<name>R0KND8_NOSB1</name>
<keyword evidence="1" id="KW-0812">Transmembrane</keyword>
<feature type="transmembrane region" description="Helical" evidence="1">
    <location>
        <begin position="94"/>
        <end position="117"/>
    </location>
</feature>
<evidence type="ECO:0000313" key="3">
    <source>
        <dbReference type="EMBL" id="EOB12186.1"/>
    </source>
</evidence>
<keyword evidence="4" id="KW-1185">Reference proteome</keyword>
<keyword evidence="1" id="KW-0472">Membrane</keyword>